<evidence type="ECO:0000256" key="1">
    <source>
        <dbReference type="SAM" id="Phobius"/>
    </source>
</evidence>
<evidence type="ECO:0000313" key="2">
    <source>
        <dbReference type="EMBL" id="CCD31027.1"/>
    </source>
</evidence>
<keyword evidence="3" id="KW-1185">Reference proteome</keyword>
<organism evidence="2 3">
    <name type="scientific">Caenorhabditis elegans</name>
    <dbReference type="NCBI Taxonomy" id="6239"/>
    <lineage>
        <taxon>Eukaryota</taxon>
        <taxon>Metazoa</taxon>
        <taxon>Ecdysozoa</taxon>
        <taxon>Nematoda</taxon>
        <taxon>Chromadorea</taxon>
        <taxon>Rhabditida</taxon>
        <taxon>Rhabditina</taxon>
        <taxon>Rhabditomorpha</taxon>
        <taxon>Rhabditoidea</taxon>
        <taxon>Rhabditidae</taxon>
        <taxon>Peloderinae</taxon>
        <taxon>Caenorhabditis</taxon>
    </lineage>
</organism>
<reference evidence="2 3" key="1">
    <citation type="journal article" date="1998" name="Science">
        <title>Genome sequence of the nematode C. elegans: a platform for investigating biology.</title>
        <authorList>
            <consortium name="The C. elegans sequencing consortium"/>
            <person name="Sulson J.E."/>
            <person name="Waterston R."/>
        </authorList>
    </citation>
    <scope>NUCLEOTIDE SEQUENCE [LARGE SCALE GENOMIC DNA]</scope>
    <source>
        <strain evidence="2 3">Bristol N2</strain>
    </source>
</reference>
<dbReference type="EMBL" id="BX284601">
    <property type="protein sequence ID" value="CCD31027.1"/>
    <property type="molecule type" value="Genomic_DNA"/>
</dbReference>
<evidence type="ECO:0000313" key="4">
    <source>
        <dbReference type="WormBase" id="C01A2.1c"/>
    </source>
</evidence>
<keyword evidence="1" id="KW-0812">Transmembrane</keyword>
<dbReference type="Proteomes" id="UP000001940">
    <property type="component" value="Chromosome I"/>
</dbReference>
<dbReference type="AlphaFoldDB" id="G3MU47"/>
<sequence>MMKKFFRQFLKNRVKFQGSVCLLLSRPTQVTVSPREVAKKKGSPLYIHPYSFVSFDCLLYGGLFLLIFLQIPILYFIICYENETGTIVASFMLLGFRKTVKMTIFII</sequence>
<dbReference type="RefSeq" id="NP_001370287.1">
    <property type="nucleotide sequence ID" value="NM_001383744.1"/>
</dbReference>
<dbReference type="HOGENOM" id="CLU_2212311_0_0_1"/>
<protein>
    <submittedName>
        <fullName evidence="2">Uncharacterized protein</fullName>
    </submittedName>
</protein>
<proteinExistence type="predicted"/>
<keyword evidence="1" id="KW-0472">Membrane</keyword>
<dbReference type="CTD" id="182049"/>
<gene>
    <name evidence="2 4" type="ORF">C01A2.1</name>
    <name evidence="2" type="ORF">CELE_C01A2.1</name>
</gene>
<dbReference type="ExpressionAtlas" id="G3MU47">
    <property type="expression patterns" value="baseline and differential"/>
</dbReference>
<feature type="transmembrane region" description="Helical" evidence="1">
    <location>
        <begin position="58"/>
        <end position="78"/>
    </location>
</feature>
<dbReference type="AGR" id="WB:WBGene00007213"/>
<dbReference type="WormBase" id="C01A2.1c">
    <property type="protein sequence ID" value="CE46159"/>
    <property type="gene ID" value="WBGene00007213"/>
</dbReference>
<evidence type="ECO:0000313" key="3">
    <source>
        <dbReference type="Proteomes" id="UP000001940"/>
    </source>
</evidence>
<dbReference type="GeneID" id="182049"/>
<accession>G3MU47</accession>
<dbReference type="Bgee" id="WBGene00007213">
    <property type="expression patterns" value="Expressed in pharyngeal muscle cell (C elegans) and 3 other cell types or tissues"/>
</dbReference>
<keyword evidence="1" id="KW-1133">Transmembrane helix</keyword>
<name>G3MU47_CAEEL</name>